<feature type="region of interest" description="Disordered" evidence="1">
    <location>
        <begin position="41"/>
        <end position="64"/>
    </location>
</feature>
<name>A0AAP0IF73_9MAGN</name>
<feature type="region of interest" description="Disordered" evidence="1">
    <location>
        <begin position="1"/>
        <end position="25"/>
    </location>
</feature>
<evidence type="ECO:0000313" key="2">
    <source>
        <dbReference type="EMBL" id="KAK9114379.1"/>
    </source>
</evidence>
<dbReference type="AlphaFoldDB" id="A0AAP0IF73"/>
<gene>
    <name evidence="2" type="ORF">Syun_021176</name>
</gene>
<organism evidence="2 3">
    <name type="scientific">Stephania yunnanensis</name>
    <dbReference type="NCBI Taxonomy" id="152371"/>
    <lineage>
        <taxon>Eukaryota</taxon>
        <taxon>Viridiplantae</taxon>
        <taxon>Streptophyta</taxon>
        <taxon>Embryophyta</taxon>
        <taxon>Tracheophyta</taxon>
        <taxon>Spermatophyta</taxon>
        <taxon>Magnoliopsida</taxon>
        <taxon>Ranunculales</taxon>
        <taxon>Menispermaceae</taxon>
        <taxon>Menispermoideae</taxon>
        <taxon>Cissampelideae</taxon>
        <taxon>Stephania</taxon>
    </lineage>
</organism>
<accession>A0AAP0IF73</accession>
<feature type="compositionally biased region" description="Low complexity" evidence="1">
    <location>
        <begin position="47"/>
        <end position="64"/>
    </location>
</feature>
<sequence>MGTSCNRKKKKEMKTPTTQQPQQQYPLTHLPFLLNSIPPTNFPTIQSHPLIPLPSSSSSLQPKL</sequence>
<evidence type="ECO:0000313" key="3">
    <source>
        <dbReference type="Proteomes" id="UP001420932"/>
    </source>
</evidence>
<reference evidence="2 3" key="1">
    <citation type="submission" date="2024-01" db="EMBL/GenBank/DDBJ databases">
        <title>Genome assemblies of Stephania.</title>
        <authorList>
            <person name="Yang L."/>
        </authorList>
    </citation>
    <scope>NUCLEOTIDE SEQUENCE [LARGE SCALE GENOMIC DNA]</scope>
    <source>
        <strain evidence="2">YNDBR</strain>
        <tissue evidence="2">Leaf</tissue>
    </source>
</reference>
<feature type="compositionally biased region" description="Low complexity" evidence="1">
    <location>
        <begin position="15"/>
        <end position="25"/>
    </location>
</feature>
<comment type="caution">
    <text evidence="2">The sequence shown here is derived from an EMBL/GenBank/DDBJ whole genome shotgun (WGS) entry which is preliminary data.</text>
</comment>
<protein>
    <submittedName>
        <fullName evidence="2">Uncharacterized protein</fullName>
    </submittedName>
</protein>
<keyword evidence="3" id="KW-1185">Reference proteome</keyword>
<dbReference type="Proteomes" id="UP001420932">
    <property type="component" value="Unassembled WGS sequence"/>
</dbReference>
<feature type="compositionally biased region" description="Basic residues" evidence="1">
    <location>
        <begin position="1"/>
        <end position="12"/>
    </location>
</feature>
<evidence type="ECO:0000256" key="1">
    <source>
        <dbReference type="SAM" id="MobiDB-lite"/>
    </source>
</evidence>
<proteinExistence type="predicted"/>
<dbReference type="EMBL" id="JBBNAF010000009">
    <property type="protein sequence ID" value="KAK9114379.1"/>
    <property type="molecule type" value="Genomic_DNA"/>
</dbReference>